<feature type="compositionally biased region" description="Low complexity" evidence="2">
    <location>
        <begin position="1"/>
        <end position="15"/>
    </location>
</feature>
<feature type="region of interest" description="Disordered" evidence="2">
    <location>
        <begin position="1"/>
        <end position="45"/>
    </location>
</feature>
<feature type="coiled-coil region" evidence="1">
    <location>
        <begin position="138"/>
        <end position="191"/>
    </location>
</feature>
<organism evidence="3 4">
    <name type="scientific">Rhodotorula mucilaginosa</name>
    <name type="common">Yeast</name>
    <name type="synonym">Rhodotorula rubra</name>
    <dbReference type="NCBI Taxonomy" id="5537"/>
    <lineage>
        <taxon>Eukaryota</taxon>
        <taxon>Fungi</taxon>
        <taxon>Dikarya</taxon>
        <taxon>Basidiomycota</taxon>
        <taxon>Pucciniomycotina</taxon>
        <taxon>Microbotryomycetes</taxon>
        <taxon>Sporidiobolales</taxon>
        <taxon>Sporidiobolaceae</taxon>
        <taxon>Rhodotorula</taxon>
    </lineage>
</organism>
<evidence type="ECO:0000256" key="1">
    <source>
        <dbReference type="SAM" id="Coils"/>
    </source>
</evidence>
<comment type="caution">
    <text evidence="3">The sequence shown here is derived from an EMBL/GenBank/DDBJ whole genome shotgun (WGS) entry which is preliminary data.</text>
</comment>
<dbReference type="OrthoDB" id="10334094at2759"/>
<dbReference type="AlphaFoldDB" id="A0A9P6VWV2"/>
<proteinExistence type="predicted"/>
<protein>
    <submittedName>
        <fullName evidence="3">Uncharacterized protein</fullName>
    </submittedName>
</protein>
<reference evidence="3 4" key="1">
    <citation type="submission" date="2020-11" db="EMBL/GenBank/DDBJ databases">
        <title>Kefir isolates.</title>
        <authorList>
            <person name="Marcisauskas S."/>
            <person name="Kim Y."/>
            <person name="Blasche S."/>
        </authorList>
    </citation>
    <scope>NUCLEOTIDE SEQUENCE [LARGE SCALE GENOMIC DNA]</scope>
    <source>
        <strain evidence="3 4">KR</strain>
    </source>
</reference>
<name>A0A9P6VWV2_RHOMI</name>
<keyword evidence="4" id="KW-1185">Reference proteome</keyword>
<sequence>MWNSDSSLDPSSPSQSDDDSDGDGGETSGLRSLDQYEDSGVGFGNVMSPATAEAVELARGMKDLELSTEAQRSFFEFKALLENAHERGRQLLELTGDKVAEHVMESVDHMYERLQDAVLFFELQQDRLIGPDAERQLIDQYISEIMELKKNGQAERDQLKKELTTCQEDALKKIEALRASYDKQSRTLQNRLQKFGGS</sequence>
<evidence type="ECO:0000313" key="4">
    <source>
        <dbReference type="Proteomes" id="UP000777482"/>
    </source>
</evidence>
<dbReference type="EMBL" id="PUHQ01000083">
    <property type="protein sequence ID" value="KAG0657289.1"/>
    <property type="molecule type" value="Genomic_DNA"/>
</dbReference>
<evidence type="ECO:0000256" key="2">
    <source>
        <dbReference type="SAM" id="MobiDB-lite"/>
    </source>
</evidence>
<keyword evidence="1" id="KW-0175">Coiled coil</keyword>
<accession>A0A9P6VWV2</accession>
<dbReference type="Proteomes" id="UP000777482">
    <property type="component" value="Unassembled WGS sequence"/>
</dbReference>
<gene>
    <name evidence="3" type="ORF">C6P46_006573</name>
</gene>
<evidence type="ECO:0000313" key="3">
    <source>
        <dbReference type="EMBL" id="KAG0657289.1"/>
    </source>
</evidence>